<keyword evidence="2" id="KW-1185">Reference proteome</keyword>
<accession>A0A653BKK5</accession>
<dbReference type="Proteomes" id="UP000410492">
    <property type="component" value="Unassembled WGS sequence"/>
</dbReference>
<evidence type="ECO:0000313" key="2">
    <source>
        <dbReference type="Proteomes" id="UP000410492"/>
    </source>
</evidence>
<reference evidence="1 2" key="1">
    <citation type="submission" date="2019-01" db="EMBL/GenBank/DDBJ databases">
        <authorList>
            <person name="Sayadi A."/>
        </authorList>
    </citation>
    <scope>NUCLEOTIDE SEQUENCE [LARGE SCALE GENOMIC DNA]</scope>
</reference>
<protein>
    <submittedName>
        <fullName evidence="1">Uncharacterized protein</fullName>
    </submittedName>
</protein>
<name>A0A653BKK5_CALMS</name>
<sequence length="76" mass="8450">MADSQTNPAFPKPDNNHTTTVHLNLKQADRHTPTCLTVHIKHLGPFSPPRQLLGFCVNVPPLPGYEKSLYLLCCDV</sequence>
<evidence type="ECO:0000313" key="1">
    <source>
        <dbReference type="EMBL" id="VEN36123.1"/>
    </source>
</evidence>
<dbReference type="EMBL" id="CAACVG010002169">
    <property type="protein sequence ID" value="VEN36123.1"/>
    <property type="molecule type" value="Genomic_DNA"/>
</dbReference>
<dbReference type="AlphaFoldDB" id="A0A653BKK5"/>
<organism evidence="1 2">
    <name type="scientific">Callosobruchus maculatus</name>
    <name type="common">Southern cowpea weevil</name>
    <name type="synonym">Pulse bruchid</name>
    <dbReference type="NCBI Taxonomy" id="64391"/>
    <lineage>
        <taxon>Eukaryota</taxon>
        <taxon>Metazoa</taxon>
        <taxon>Ecdysozoa</taxon>
        <taxon>Arthropoda</taxon>
        <taxon>Hexapoda</taxon>
        <taxon>Insecta</taxon>
        <taxon>Pterygota</taxon>
        <taxon>Neoptera</taxon>
        <taxon>Endopterygota</taxon>
        <taxon>Coleoptera</taxon>
        <taxon>Polyphaga</taxon>
        <taxon>Cucujiformia</taxon>
        <taxon>Chrysomeloidea</taxon>
        <taxon>Chrysomelidae</taxon>
        <taxon>Bruchinae</taxon>
        <taxon>Bruchini</taxon>
        <taxon>Callosobruchus</taxon>
    </lineage>
</organism>
<gene>
    <name evidence="1" type="ORF">CALMAC_LOCUS1830</name>
</gene>
<proteinExistence type="predicted"/>